<evidence type="ECO:0000256" key="7">
    <source>
        <dbReference type="RuleBase" id="RU003346"/>
    </source>
</evidence>
<keyword evidence="3 7" id="KW-0813">Transport</keyword>
<organism evidence="11 12">
    <name type="scientific">Streptomyces sirii</name>
    <dbReference type="NCBI Taxonomy" id="3127701"/>
    <lineage>
        <taxon>Bacteria</taxon>
        <taxon>Bacillati</taxon>
        <taxon>Actinomycetota</taxon>
        <taxon>Actinomycetes</taxon>
        <taxon>Kitasatosporales</taxon>
        <taxon>Streptomycetaceae</taxon>
        <taxon>Streptomyces</taxon>
    </lineage>
</organism>
<evidence type="ECO:0000256" key="3">
    <source>
        <dbReference type="ARBA" id="ARBA00022448"/>
    </source>
</evidence>
<accession>A0ABZ2QVC7</accession>
<feature type="transmembrane region" description="Helical" evidence="9">
    <location>
        <begin position="417"/>
        <end position="438"/>
    </location>
</feature>
<keyword evidence="6 9" id="KW-0472">Membrane</keyword>
<keyword evidence="4 9" id="KW-0812">Transmembrane</keyword>
<dbReference type="PROSITE" id="PS50850">
    <property type="entry name" value="MFS"/>
    <property type="match status" value="1"/>
</dbReference>
<feature type="region of interest" description="Disordered" evidence="8">
    <location>
        <begin position="461"/>
        <end position="490"/>
    </location>
</feature>
<feature type="transmembrane region" description="Helical" evidence="9">
    <location>
        <begin position="356"/>
        <end position="380"/>
    </location>
</feature>
<dbReference type="NCBIfam" id="TIGR00879">
    <property type="entry name" value="SP"/>
    <property type="match status" value="1"/>
</dbReference>
<dbReference type="PROSITE" id="PS00216">
    <property type="entry name" value="SUGAR_TRANSPORT_1"/>
    <property type="match status" value="2"/>
</dbReference>
<dbReference type="PANTHER" id="PTHR48020">
    <property type="entry name" value="PROTON MYO-INOSITOL COTRANSPORTER"/>
    <property type="match status" value="1"/>
</dbReference>
<keyword evidence="5 9" id="KW-1133">Transmembrane helix</keyword>
<dbReference type="PROSITE" id="PS00217">
    <property type="entry name" value="SUGAR_TRANSPORT_2"/>
    <property type="match status" value="1"/>
</dbReference>
<dbReference type="InterPro" id="IPR050814">
    <property type="entry name" value="Myo-inositol_Transporter"/>
</dbReference>
<feature type="transmembrane region" description="Helical" evidence="9">
    <location>
        <begin position="324"/>
        <end position="344"/>
    </location>
</feature>
<keyword evidence="12" id="KW-1185">Reference proteome</keyword>
<dbReference type="PANTHER" id="PTHR48020:SF12">
    <property type="entry name" value="PROTON MYO-INOSITOL COTRANSPORTER"/>
    <property type="match status" value="1"/>
</dbReference>
<dbReference type="Proteomes" id="UP001626628">
    <property type="component" value="Chromosome"/>
</dbReference>
<feature type="transmembrane region" description="Helical" evidence="9">
    <location>
        <begin position="90"/>
        <end position="108"/>
    </location>
</feature>
<dbReference type="Pfam" id="PF00083">
    <property type="entry name" value="Sugar_tr"/>
    <property type="match status" value="1"/>
</dbReference>
<dbReference type="InterPro" id="IPR036259">
    <property type="entry name" value="MFS_trans_sf"/>
</dbReference>
<feature type="transmembrane region" description="Helical" evidence="9">
    <location>
        <begin position="392"/>
        <end position="411"/>
    </location>
</feature>
<evidence type="ECO:0000256" key="2">
    <source>
        <dbReference type="ARBA" id="ARBA00010992"/>
    </source>
</evidence>
<evidence type="ECO:0000256" key="8">
    <source>
        <dbReference type="SAM" id="MobiDB-lite"/>
    </source>
</evidence>
<feature type="transmembrane region" description="Helical" evidence="9">
    <location>
        <begin position="24"/>
        <end position="50"/>
    </location>
</feature>
<evidence type="ECO:0000256" key="9">
    <source>
        <dbReference type="SAM" id="Phobius"/>
    </source>
</evidence>
<dbReference type="RefSeq" id="WP_407288529.1">
    <property type="nucleotide sequence ID" value="NZ_CP147982.1"/>
</dbReference>
<sequence length="490" mass="51154">MSIATLSATPPPPSSRAARRTGRLFALTGAFVGVVYGYDTGSISGALVFLSRDFHLTEVEKGLVNSILVCGSIVGALIGGKLADALGRKAAMLIVAGSYAVFVALSALAPNVVVLDLVRFLLGVAIGISIVAAPLYVAESTPARIRGASVAAYQVATVAGIVITYFVNWGLSGGGHWRWMLGLSALPAALVLIPLLRLPDTPRWYVLKGRTERAVEVMAMTDPDVDPRAEVAAVSAALAEESGGSARSLLRKPYARAAFFVVGLGFFCQITGINAVTYYSPQIFEEMGFTGDGQNFLLPSFVQLASLAATVLAILVIDRLGRRVVLLCGIGTMVMMLAVLTAVFGTGELSGATTWIGFGAILLFTAAFNFGFGSLIWVYASEAFPAQLRSTGASVMLTADLVANLLIAQFFPSLMAWAGAARTFAGLAALALAALVFASATAPETKGRQLEEIQGYWRNGGRWPVAPEPREVSPGPLSPTGPAGCAERGA</sequence>
<comment type="subcellular location">
    <subcellularLocation>
        <location evidence="1">Cell membrane</location>
        <topology evidence="1">Multi-pass membrane protein</topology>
    </subcellularLocation>
</comment>
<dbReference type="SUPFAM" id="SSF103473">
    <property type="entry name" value="MFS general substrate transporter"/>
    <property type="match status" value="1"/>
</dbReference>
<dbReference type="Gene3D" id="1.20.1250.20">
    <property type="entry name" value="MFS general substrate transporter like domains"/>
    <property type="match status" value="1"/>
</dbReference>
<reference evidence="11 12" key="1">
    <citation type="submission" date="2024-03" db="EMBL/GenBank/DDBJ databases">
        <title>The complete genome of Streptomyces sirii sp.nov.</title>
        <authorList>
            <person name="Zakalyukina Y.V."/>
            <person name="Belik A.R."/>
            <person name="Biryukov M.V."/>
            <person name="Baturina O.A."/>
            <person name="Kabilov M.R."/>
        </authorList>
    </citation>
    <scope>NUCLEOTIDE SEQUENCE [LARGE SCALE GENOMIC DNA]</scope>
    <source>
        <strain evidence="11 12">BP-8</strain>
    </source>
</reference>
<evidence type="ECO:0000256" key="1">
    <source>
        <dbReference type="ARBA" id="ARBA00004651"/>
    </source>
</evidence>
<evidence type="ECO:0000259" key="10">
    <source>
        <dbReference type="PROSITE" id="PS50850"/>
    </source>
</evidence>
<feature type="transmembrane region" description="Helical" evidence="9">
    <location>
        <begin position="120"/>
        <end position="138"/>
    </location>
</feature>
<evidence type="ECO:0000256" key="5">
    <source>
        <dbReference type="ARBA" id="ARBA00022989"/>
    </source>
</evidence>
<dbReference type="InterPro" id="IPR005828">
    <property type="entry name" value="MFS_sugar_transport-like"/>
</dbReference>
<evidence type="ECO:0000313" key="11">
    <source>
        <dbReference type="EMBL" id="WXK80516.1"/>
    </source>
</evidence>
<feature type="transmembrane region" description="Helical" evidence="9">
    <location>
        <begin position="177"/>
        <end position="198"/>
    </location>
</feature>
<dbReference type="PRINTS" id="PR00171">
    <property type="entry name" value="SUGRTRNSPORT"/>
</dbReference>
<feature type="transmembrane region" description="Helical" evidence="9">
    <location>
        <begin position="150"/>
        <end position="171"/>
    </location>
</feature>
<proteinExistence type="inferred from homology"/>
<dbReference type="InterPro" id="IPR020846">
    <property type="entry name" value="MFS_dom"/>
</dbReference>
<dbReference type="InterPro" id="IPR003663">
    <property type="entry name" value="Sugar/inositol_transpt"/>
</dbReference>
<protein>
    <submittedName>
        <fullName evidence="11">Sugar porter family MFS transporter</fullName>
    </submittedName>
</protein>
<comment type="similarity">
    <text evidence="2 7">Belongs to the major facilitator superfamily. Sugar transporter (TC 2.A.1.1) family.</text>
</comment>
<dbReference type="InterPro" id="IPR005829">
    <property type="entry name" value="Sugar_transporter_CS"/>
</dbReference>
<feature type="domain" description="Major facilitator superfamily (MFS) profile" evidence="10">
    <location>
        <begin position="25"/>
        <end position="446"/>
    </location>
</feature>
<feature type="transmembrane region" description="Helical" evidence="9">
    <location>
        <begin position="296"/>
        <end position="317"/>
    </location>
</feature>
<gene>
    <name evidence="11" type="ORF">WAB15_33415</name>
</gene>
<feature type="transmembrane region" description="Helical" evidence="9">
    <location>
        <begin position="257"/>
        <end position="276"/>
    </location>
</feature>
<name>A0ABZ2QVC7_9ACTN</name>
<evidence type="ECO:0000256" key="4">
    <source>
        <dbReference type="ARBA" id="ARBA00022692"/>
    </source>
</evidence>
<evidence type="ECO:0000256" key="6">
    <source>
        <dbReference type="ARBA" id="ARBA00023136"/>
    </source>
</evidence>
<dbReference type="EMBL" id="CP147982">
    <property type="protein sequence ID" value="WXK80516.1"/>
    <property type="molecule type" value="Genomic_DNA"/>
</dbReference>
<feature type="transmembrane region" description="Helical" evidence="9">
    <location>
        <begin position="62"/>
        <end position="83"/>
    </location>
</feature>
<evidence type="ECO:0000313" key="12">
    <source>
        <dbReference type="Proteomes" id="UP001626628"/>
    </source>
</evidence>